<comment type="caution">
    <text evidence="1">The sequence shown here is derived from an EMBL/GenBank/DDBJ whole genome shotgun (WGS) entry which is preliminary data.</text>
</comment>
<dbReference type="Proteomes" id="UP000590524">
    <property type="component" value="Unassembled WGS sequence"/>
</dbReference>
<accession>A0A7W6LWE4</accession>
<evidence type="ECO:0000313" key="1">
    <source>
        <dbReference type="EMBL" id="MBB4151685.1"/>
    </source>
</evidence>
<dbReference type="AlphaFoldDB" id="A0A7W6LWE4"/>
<evidence type="ECO:0000313" key="2">
    <source>
        <dbReference type="Proteomes" id="UP000590524"/>
    </source>
</evidence>
<dbReference type="SUPFAM" id="SSF54786">
    <property type="entry name" value="YcfA/nrd intein domain"/>
    <property type="match status" value="1"/>
</dbReference>
<dbReference type="Gene3D" id="3.30.920.30">
    <property type="entry name" value="Hypothetical protein"/>
    <property type="match status" value="1"/>
</dbReference>
<dbReference type="EMBL" id="JACIEU010000044">
    <property type="protein sequence ID" value="MBB4151685.1"/>
    <property type="molecule type" value="Genomic_DNA"/>
</dbReference>
<name>A0A7W6LWE4_9SPHN</name>
<keyword evidence="2" id="KW-1185">Reference proteome</keyword>
<sequence length="57" mass="6346">MERLLLDAGCHLIRKGKGDHEIWFSPISGRSFVLDRGVKVRHTANGILKDAGLDKAF</sequence>
<gene>
    <name evidence="1" type="ORF">GGQ90_005499</name>
</gene>
<reference evidence="1 2" key="1">
    <citation type="submission" date="2020-08" db="EMBL/GenBank/DDBJ databases">
        <title>Genomic Encyclopedia of Type Strains, Phase IV (KMG-IV): sequencing the most valuable type-strain genomes for metagenomic binning, comparative biology and taxonomic classification.</title>
        <authorList>
            <person name="Goeker M."/>
        </authorList>
    </citation>
    <scope>NUCLEOTIDE SEQUENCE [LARGE SCALE GENOMIC DNA]</scope>
    <source>
        <strain evidence="1 2">DSM 19371</strain>
    </source>
</reference>
<dbReference type="InterPro" id="IPR038570">
    <property type="entry name" value="HicA_sf"/>
</dbReference>
<dbReference type="RefSeq" id="WP_223178480.1">
    <property type="nucleotide sequence ID" value="NZ_JACIEU010000044.1"/>
</dbReference>
<proteinExistence type="predicted"/>
<protein>
    <recommendedName>
        <fullName evidence="3">Type II toxin-antitoxin system HicA family toxin</fullName>
    </recommendedName>
</protein>
<evidence type="ECO:0008006" key="3">
    <source>
        <dbReference type="Google" id="ProtNLM"/>
    </source>
</evidence>
<organism evidence="1 2">
    <name type="scientific">Sphingobium scionense</name>
    <dbReference type="NCBI Taxonomy" id="1404341"/>
    <lineage>
        <taxon>Bacteria</taxon>
        <taxon>Pseudomonadati</taxon>
        <taxon>Pseudomonadota</taxon>
        <taxon>Alphaproteobacteria</taxon>
        <taxon>Sphingomonadales</taxon>
        <taxon>Sphingomonadaceae</taxon>
        <taxon>Sphingobium</taxon>
    </lineage>
</organism>